<comment type="caution">
    <text evidence="1">The sequence shown here is derived from an EMBL/GenBank/DDBJ whole genome shotgun (WGS) entry which is preliminary data.</text>
</comment>
<proteinExistence type="predicted"/>
<sequence>MVEREGFALKIVVVYEWLPEFCPHCQIIVHNIHA</sequence>
<dbReference type="AlphaFoldDB" id="A0A392V5J5"/>
<name>A0A392V5J5_9FABA</name>
<protein>
    <submittedName>
        <fullName evidence="1">Uncharacterized protein</fullName>
    </submittedName>
</protein>
<keyword evidence="2" id="KW-1185">Reference proteome</keyword>
<organism evidence="1 2">
    <name type="scientific">Trifolium medium</name>
    <dbReference type="NCBI Taxonomy" id="97028"/>
    <lineage>
        <taxon>Eukaryota</taxon>
        <taxon>Viridiplantae</taxon>
        <taxon>Streptophyta</taxon>
        <taxon>Embryophyta</taxon>
        <taxon>Tracheophyta</taxon>
        <taxon>Spermatophyta</taxon>
        <taxon>Magnoliopsida</taxon>
        <taxon>eudicotyledons</taxon>
        <taxon>Gunneridae</taxon>
        <taxon>Pentapetalae</taxon>
        <taxon>rosids</taxon>
        <taxon>fabids</taxon>
        <taxon>Fabales</taxon>
        <taxon>Fabaceae</taxon>
        <taxon>Papilionoideae</taxon>
        <taxon>50 kb inversion clade</taxon>
        <taxon>NPAAA clade</taxon>
        <taxon>Hologalegina</taxon>
        <taxon>IRL clade</taxon>
        <taxon>Trifolieae</taxon>
        <taxon>Trifolium</taxon>
    </lineage>
</organism>
<dbReference type="EMBL" id="LXQA011050167">
    <property type="protein sequence ID" value="MCI82722.1"/>
    <property type="molecule type" value="Genomic_DNA"/>
</dbReference>
<feature type="non-terminal residue" evidence="1">
    <location>
        <position position="34"/>
    </location>
</feature>
<evidence type="ECO:0000313" key="1">
    <source>
        <dbReference type="EMBL" id="MCI82722.1"/>
    </source>
</evidence>
<dbReference type="Proteomes" id="UP000265520">
    <property type="component" value="Unassembled WGS sequence"/>
</dbReference>
<reference evidence="1 2" key="1">
    <citation type="journal article" date="2018" name="Front. Plant Sci.">
        <title>Red Clover (Trifolium pratense) and Zigzag Clover (T. medium) - A Picture of Genomic Similarities and Differences.</title>
        <authorList>
            <person name="Dluhosova J."/>
            <person name="Istvanek J."/>
            <person name="Nedelnik J."/>
            <person name="Repkova J."/>
        </authorList>
    </citation>
    <scope>NUCLEOTIDE SEQUENCE [LARGE SCALE GENOMIC DNA]</scope>
    <source>
        <strain evidence="2">cv. 10/8</strain>
        <tissue evidence="1">Leaf</tissue>
    </source>
</reference>
<accession>A0A392V5J5</accession>
<evidence type="ECO:0000313" key="2">
    <source>
        <dbReference type="Proteomes" id="UP000265520"/>
    </source>
</evidence>